<dbReference type="STRING" id="1334022.SAMN04487907_107125"/>
<dbReference type="OrthoDB" id="1178263at2"/>
<keyword evidence="2" id="KW-1185">Reference proteome</keyword>
<evidence type="ECO:0000313" key="2">
    <source>
        <dbReference type="Proteomes" id="UP000199438"/>
    </source>
</evidence>
<dbReference type="AlphaFoldDB" id="A0A1I1LAE4"/>
<evidence type="ECO:0000313" key="1">
    <source>
        <dbReference type="EMBL" id="SFC69945.1"/>
    </source>
</evidence>
<accession>A0A1I1LAE4</accession>
<dbReference type="EMBL" id="FOKV01000007">
    <property type="protein sequence ID" value="SFC69945.1"/>
    <property type="molecule type" value="Genomic_DNA"/>
</dbReference>
<gene>
    <name evidence="1" type="ORF">SAMN04487907_107125</name>
</gene>
<dbReference type="Pfam" id="PF08695">
    <property type="entry name" value="Coa1"/>
    <property type="match status" value="1"/>
</dbReference>
<name>A0A1I1LAE4_9FLAO</name>
<dbReference type="InterPro" id="IPR014807">
    <property type="entry name" value="Coa1"/>
</dbReference>
<dbReference type="Proteomes" id="UP000199438">
    <property type="component" value="Unassembled WGS sequence"/>
</dbReference>
<sequence length="128" mass="14618">MKKWLLISLGVICVLLILVFSTTNLGTHISNFTEVYADDALHKDAIALANKNEEVSNIFGKINLKDNLSLLNGDVQYSEDHKKVELTFKFKGTKENGVMDVMAHRNAEIWEYDRIHLRGKDSLRIEIE</sequence>
<organism evidence="1 2">
    <name type="scientific">Zunongwangia mangrovi</name>
    <dbReference type="NCBI Taxonomy" id="1334022"/>
    <lineage>
        <taxon>Bacteria</taxon>
        <taxon>Pseudomonadati</taxon>
        <taxon>Bacteroidota</taxon>
        <taxon>Flavobacteriia</taxon>
        <taxon>Flavobacteriales</taxon>
        <taxon>Flavobacteriaceae</taxon>
        <taxon>Zunongwangia</taxon>
    </lineage>
</organism>
<reference evidence="2" key="1">
    <citation type="submission" date="2016-10" db="EMBL/GenBank/DDBJ databases">
        <authorList>
            <person name="Varghese N."/>
            <person name="Submissions S."/>
        </authorList>
    </citation>
    <scope>NUCLEOTIDE SEQUENCE [LARGE SCALE GENOMIC DNA]</scope>
    <source>
        <strain evidence="2">DSM 24499</strain>
    </source>
</reference>
<proteinExistence type="predicted"/>
<protein>
    <submittedName>
        <fullName evidence="1">Cytochrome oxidase complex assembly protein 1</fullName>
    </submittedName>
</protein>
<dbReference type="RefSeq" id="WP_092543877.1">
    <property type="nucleotide sequence ID" value="NZ_FOKV01000007.1"/>
</dbReference>